<evidence type="ECO:0000256" key="1">
    <source>
        <dbReference type="ARBA" id="ARBA00022676"/>
    </source>
</evidence>
<dbReference type="SUPFAM" id="SSF53448">
    <property type="entry name" value="Nucleotide-diphospho-sugar transferases"/>
    <property type="match status" value="1"/>
</dbReference>
<dbReference type="EC" id="2.4.1.-" evidence="5"/>
<dbReference type="PANTHER" id="PTHR13778:SF47">
    <property type="entry name" value="LIPOPOLYSACCHARIDE 1,3-GALACTOSYLTRANSFERASE"/>
    <property type="match status" value="1"/>
</dbReference>
<evidence type="ECO:0000313" key="5">
    <source>
        <dbReference type="EMBL" id="CEF53287.1"/>
    </source>
</evidence>
<dbReference type="InterPro" id="IPR029044">
    <property type="entry name" value="Nucleotide-diphossugar_trans"/>
</dbReference>
<protein>
    <submittedName>
        <fullName evidence="6">DUF4422 domain-containing protein</fullName>
    </submittedName>
    <submittedName>
        <fullName evidence="5">Glycosyl transferase</fullName>
        <ecNumber evidence="5">2.4.1.-</ecNumber>
    </submittedName>
</protein>
<dbReference type="RefSeq" id="WP_059022522.1">
    <property type="nucleotide sequence ID" value="NZ_LN609302.1"/>
</dbReference>
<evidence type="ECO:0000313" key="8">
    <source>
        <dbReference type="Proteomes" id="UP000657200"/>
    </source>
</evidence>
<dbReference type="InterPro" id="IPR002495">
    <property type="entry name" value="Glyco_trans_8"/>
</dbReference>
<dbReference type="Proteomes" id="UP000068250">
    <property type="component" value="Chromosome I"/>
</dbReference>
<reference evidence="5" key="1">
    <citation type="submission" date="2014-09" db="EMBL/GenBank/DDBJ databases">
        <authorList>
            <person name="Magalhaes I.L.F."/>
            <person name="Oliveira U."/>
            <person name="Santos F.R."/>
            <person name="Vidigal T.H.D.A."/>
            <person name="Brescovit A.D."/>
            <person name="Santos A.J."/>
        </authorList>
    </citation>
    <scope>NUCLEOTIDE SEQUENCE</scope>
    <source>
        <strain evidence="5">LMG 23848T</strain>
    </source>
</reference>
<evidence type="ECO:0000259" key="4">
    <source>
        <dbReference type="Pfam" id="PF14393"/>
    </source>
</evidence>
<proteinExistence type="predicted"/>
<dbReference type="AlphaFoldDB" id="A0A0U5FTY0"/>
<accession>A0A0U5FTY0</accession>
<dbReference type="PATRIC" id="fig|431306.5.peg.75"/>
<keyword evidence="3" id="KW-0479">Metal-binding</keyword>
<dbReference type="STRING" id="431306.AGA_132"/>
<dbReference type="EMBL" id="LN609302">
    <property type="protein sequence ID" value="CEF53287.1"/>
    <property type="molecule type" value="Genomic_DNA"/>
</dbReference>
<dbReference type="CDD" id="cd04194">
    <property type="entry name" value="GT8_A4GalT_like"/>
    <property type="match status" value="1"/>
</dbReference>
<dbReference type="OrthoDB" id="5672604at2"/>
<dbReference type="InterPro" id="IPR025536">
    <property type="entry name" value="DUF4422"/>
</dbReference>
<name>A0A0U5FTY0_9PROT</name>
<keyword evidence="1 5" id="KW-0328">Glycosyltransferase</keyword>
<dbReference type="InterPro" id="IPR050748">
    <property type="entry name" value="Glycosyltrans_8_dom-fam"/>
</dbReference>
<dbReference type="EMBL" id="WOTE01000004">
    <property type="protein sequence ID" value="NHO39803.1"/>
    <property type="molecule type" value="Genomic_DNA"/>
</dbReference>
<dbReference type="PANTHER" id="PTHR13778">
    <property type="entry name" value="GLYCOSYLTRANSFERASE 8 DOMAIN-CONTAINING PROTEIN"/>
    <property type="match status" value="1"/>
</dbReference>
<gene>
    <name evidence="5" type="primary">wbbM</name>
    <name evidence="5" type="ORF">AGA_132</name>
    <name evidence="6" type="ORF">GOB80_08940</name>
</gene>
<evidence type="ECO:0000256" key="2">
    <source>
        <dbReference type="ARBA" id="ARBA00022679"/>
    </source>
</evidence>
<feature type="domain" description="DUF4422" evidence="4">
    <location>
        <begin position="4"/>
        <end position="236"/>
    </location>
</feature>
<dbReference type="GO" id="GO:0016757">
    <property type="term" value="F:glycosyltransferase activity"/>
    <property type="evidence" value="ECO:0007669"/>
    <property type="project" value="UniProtKB-KW"/>
</dbReference>
<evidence type="ECO:0000313" key="7">
    <source>
        <dbReference type="Proteomes" id="UP000068250"/>
    </source>
</evidence>
<organism evidence="5 7">
    <name type="scientific">Acetobacter ghanensis</name>
    <dbReference type="NCBI Taxonomy" id="431306"/>
    <lineage>
        <taxon>Bacteria</taxon>
        <taxon>Pseudomonadati</taxon>
        <taxon>Pseudomonadota</taxon>
        <taxon>Alphaproteobacteria</taxon>
        <taxon>Acetobacterales</taxon>
        <taxon>Acetobacteraceae</taxon>
        <taxon>Acetobacter</taxon>
    </lineage>
</organism>
<dbReference type="Gene3D" id="3.90.550.10">
    <property type="entry name" value="Spore Coat Polysaccharide Biosynthesis Protein SpsA, Chain A"/>
    <property type="match status" value="1"/>
</dbReference>
<keyword evidence="8" id="KW-1185">Reference proteome</keyword>
<evidence type="ECO:0000313" key="6">
    <source>
        <dbReference type="EMBL" id="NHO39803.1"/>
    </source>
</evidence>
<sequence length="567" mass="66099">MDIKIYVCHHKEGLIARNQYFEPIQVGRAISNHVLDGMIGDDTGDNISHKNREWCELTGLYWIWKNTNHDYVGLNHYRRYLNFAGGDRNSTLYIEKKVDITQYLSAGIEETCRQNPIVLSPLVNVHPTSSPGNTMTVYNHYCYNHYKKDLDIALSVIKNKAPEYYEFMIISMNLEMSVFGNIFVMRRDLFNEYCSFLFSVLFSVEEVLDTTHYDDYQKRVYGFLAERFLYAFVLKHKLLEKSNNIIHAGLIIYTDFEPEYNYKQIMAQISSRSVRKVAHPHAEDVHIVVSFDDGYIKQALVSIYSVIKNTSDASRLRFHVLHDEKLSPVTRDFLCNKFKEVKFDFYAIEDDYIFTVYPHNREHINRNTYYRLFMHECLPQSVKRLIYMDLDTLVCDDIITLWNMDMDGKTLAGCNDEGGVSQSRRLFGLNWNKSYINAGVLLFNREQAVRKYKNLRFLYLESFLKNMKNLTLQDQDIINIAYKDDIKILPLRWNVGSRVYSSSELEAAYPKSVAAAAVHNPALIHFTGENKPWKPDAAHPMTELYLAYQAKAFAYQTPQTQSVESVA</sequence>
<reference evidence="6 8" key="3">
    <citation type="journal article" date="2020" name="Int. J. Syst. Evol. Microbiol.">
        <title>Novel acetic acid bacteria from cider fermentations: Acetobacter conturbans sp. nov. and Acetobacter fallax sp. nov.</title>
        <authorList>
            <person name="Sombolestani A.S."/>
            <person name="Cleenwerck I."/>
            <person name="Cnockaert M."/>
            <person name="Borremans W."/>
            <person name="Wieme A.D."/>
            <person name="De Vuyst L."/>
            <person name="Vandamme P."/>
        </authorList>
    </citation>
    <scope>NUCLEOTIDE SEQUENCE [LARGE SCALE GENOMIC DNA]</scope>
    <source>
        <strain evidence="6 8">LMG 23848</strain>
    </source>
</reference>
<reference evidence="7" key="2">
    <citation type="submission" date="2014-09" db="EMBL/GenBank/DDBJ databases">
        <authorList>
            <person name="Illeghems K.G."/>
        </authorList>
    </citation>
    <scope>NUCLEOTIDE SEQUENCE [LARGE SCALE GENOMIC DNA]</scope>
    <source>
        <strain evidence="7">LMG 23848T</strain>
    </source>
</reference>
<evidence type="ECO:0000256" key="3">
    <source>
        <dbReference type="ARBA" id="ARBA00022723"/>
    </source>
</evidence>
<dbReference type="Proteomes" id="UP000657200">
    <property type="component" value="Unassembled WGS sequence"/>
</dbReference>
<dbReference type="Pfam" id="PF01501">
    <property type="entry name" value="Glyco_transf_8"/>
    <property type="match status" value="1"/>
</dbReference>
<dbReference type="GO" id="GO:0046872">
    <property type="term" value="F:metal ion binding"/>
    <property type="evidence" value="ECO:0007669"/>
    <property type="project" value="UniProtKB-KW"/>
</dbReference>
<keyword evidence="2 5" id="KW-0808">Transferase</keyword>
<dbReference type="Pfam" id="PF14393">
    <property type="entry name" value="DUF4422"/>
    <property type="match status" value="1"/>
</dbReference>